<feature type="compositionally biased region" description="Basic and acidic residues" evidence="1">
    <location>
        <begin position="563"/>
        <end position="590"/>
    </location>
</feature>
<evidence type="ECO:0000259" key="2">
    <source>
        <dbReference type="Pfam" id="PF22066"/>
    </source>
</evidence>
<feature type="region of interest" description="Disordered" evidence="1">
    <location>
        <begin position="1"/>
        <end position="28"/>
    </location>
</feature>
<feature type="compositionally biased region" description="Polar residues" evidence="1">
    <location>
        <begin position="402"/>
        <end position="416"/>
    </location>
</feature>
<protein>
    <recommendedName>
        <fullName evidence="2">Cep192-like domain-containing protein</fullName>
    </recommendedName>
</protein>
<feature type="compositionally biased region" description="Polar residues" evidence="1">
    <location>
        <begin position="340"/>
        <end position="354"/>
    </location>
</feature>
<proteinExistence type="predicted"/>
<keyword evidence="4" id="KW-1185">Reference proteome</keyword>
<evidence type="ECO:0000256" key="1">
    <source>
        <dbReference type="SAM" id="MobiDB-lite"/>
    </source>
</evidence>
<dbReference type="EMBL" id="CAKLCB010000099">
    <property type="protein sequence ID" value="CAH0515051.1"/>
    <property type="molecule type" value="Genomic_DNA"/>
</dbReference>
<evidence type="ECO:0000313" key="4">
    <source>
        <dbReference type="Proteomes" id="UP001158986"/>
    </source>
</evidence>
<feature type="domain" description="Cep192-like" evidence="2">
    <location>
        <begin position="906"/>
        <end position="995"/>
    </location>
</feature>
<reference evidence="3 4" key="1">
    <citation type="submission" date="2021-11" db="EMBL/GenBank/DDBJ databases">
        <authorList>
            <person name="Islam A."/>
            <person name="Islam S."/>
            <person name="Flora M.S."/>
            <person name="Rahman M."/>
            <person name="Ziaur R.M."/>
            <person name="Epstein J.H."/>
            <person name="Hassan M."/>
            <person name="Klassen M."/>
            <person name="Woodard K."/>
            <person name="Webb A."/>
            <person name="Webby R.J."/>
            <person name="El Zowalaty M.E."/>
        </authorList>
    </citation>
    <scope>NUCLEOTIDE SEQUENCE [LARGE SCALE GENOMIC DNA]</scope>
    <source>
        <strain evidence="3">Pbs1</strain>
    </source>
</reference>
<accession>A0ABN8CT13</accession>
<feature type="compositionally biased region" description="Basic and acidic residues" evidence="1">
    <location>
        <begin position="357"/>
        <end position="367"/>
    </location>
</feature>
<comment type="caution">
    <text evidence="3">The sequence shown here is derived from an EMBL/GenBank/DDBJ whole genome shotgun (WGS) entry which is preliminary data.</text>
</comment>
<feature type="region of interest" description="Disordered" evidence="1">
    <location>
        <begin position="340"/>
        <end position="418"/>
    </location>
</feature>
<feature type="compositionally biased region" description="Basic and acidic residues" evidence="1">
    <location>
        <begin position="387"/>
        <end position="398"/>
    </location>
</feature>
<dbReference type="Gene3D" id="2.60.40.10">
    <property type="entry name" value="Immunoglobulins"/>
    <property type="match status" value="2"/>
</dbReference>
<dbReference type="Proteomes" id="UP001158986">
    <property type="component" value="Unassembled WGS sequence"/>
</dbReference>
<sequence>MTSYMERWEEEEETQGHQQQHLHKTKKEKYRINNANAKASRISVIERDATVESPQHEDDDSFNLVPINVFPTSEISEKKQEKKQDMMMDIEFVDAAAFLKKNELGGDDSFSEDVEENWEYMNATGRPSDFFERKSRNLDHVELSSPRRIDDPMFQDNDAAADKSTVCKSEQRWSPTDTEQGVAIHDRFDCNLGLSGSGTAFSSGYEVHFDNSRLIYTPNSLRYLQEKSRLQRDSKRHNTKRPDHTVADYSGEAEMMTRKAQSFSDQEILDDPSMDHVATLQRGPGVIKKAVHEIDAVVDNSIQSASSPPTKHPLGVELSDYMRDFVRGYELPLESMLPLSRTTDSWGEDTSVSQIDDDARRRSRDLESSSSGIEPSGQTRNGVRRSRSQEISELDTIREVSCPSNTASQSQQSTGFHKSYSGALHSRTLSNLGSLKDEAHRRHADKVQNNFVEANESSDKPLSGETSKTRDDPKSRTASAALDQVQDKTTIQNPICDETSLSHSDRVGRKGSHGGASSSSVEDIDASKKRNPYSEARAKCETAQSHFETSQSDDVDPNSVRFCYRENGHQSRGATRKEHEDDQQQKHTDLKSSTTAVPKQLSVASGKLDVVTTDTATIARRCRRFLCSVGEVMTEQIVFTNRTESVGRICVSLLPLSTGCQQFSVSPAVLELGPNTSSAFHVTFDARYVGAVSGIFQFRGVDIESLFNLHEVVIEASVKRHSESEASTSSKRGHQRSETDAVNERDQKLQTRLSAGQVVVTPSSIRFDCIRSTNGEKLFRKAKLCLVNNTTESLPFKICAPENLSVSPAFAMIQPASEISVSVLPMSRPVGQHRCGEIGSTNSSSRAEDWLSTLTVRVGKTYLHEVSVVVDRRVIQMLPTFGEIARSRHQLSSQTDSFYYTKRGKRRDLYFHARAVEFGCCNVGESHEVPVYVCNRSKAPMTVFLQNLQDPFSCSFSSTTIESKKFIEVMVTFTPKVVGKVSTSLFAYSLTDKAVVTLIARGT</sequence>
<organism evidence="3 4">
    <name type="scientific">Peronospora belbahrii</name>
    <dbReference type="NCBI Taxonomy" id="622444"/>
    <lineage>
        <taxon>Eukaryota</taxon>
        <taxon>Sar</taxon>
        <taxon>Stramenopiles</taxon>
        <taxon>Oomycota</taxon>
        <taxon>Peronosporomycetes</taxon>
        <taxon>Peronosporales</taxon>
        <taxon>Peronosporaceae</taxon>
        <taxon>Peronospora</taxon>
    </lineage>
</organism>
<name>A0ABN8CT13_9STRA</name>
<feature type="compositionally biased region" description="Polar residues" evidence="1">
    <location>
        <begin position="372"/>
        <end position="381"/>
    </location>
</feature>
<feature type="compositionally biased region" description="Basic and acidic residues" evidence="1">
    <location>
        <begin position="735"/>
        <end position="747"/>
    </location>
</feature>
<dbReference type="InterPro" id="IPR054088">
    <property type="entry name" value="Cep192-like_D8"/>
</dbReference>
<gene>
    <name evidence="3" type="ORF">PBS001_LOCUS1777</name>
</gene>
<dbReference type="InterPro" id="IPR013783">
    <property type="entry name" value="Ig-like_fold"/>
</dbReference>
<feature type="region of interest" description="Disordered" evidence="1">
    <location>
        <begin position="723"/>
        <end position="747"/>
    </location>
</feature>
<dbReference type="Pfam" id="PF22066">
    <property type="entry name" value="Cep192_D8"/>
    <property type="match status" value="1"/>
</dbReference>
<feature type="region of interest" description="Disordered" evidence="1">
    <location>
        <begin position="448"/>
        <end position="596"/>
    </location>
</feature>
<evidence type="ECO:0000313" key="3">
    <source>
        <dbReference type="EMBL" id="CAH0515051.1"/>
    </source>
</evidence>